<dbReference type="GO" id="GO:0045292">
    <property type="term" value="P:mRNA cis splicing, via spliceosome"/>
    <property type="evidence" value="ECO:0007669"/>
    <property type="project" value="TreeGrafter"/>
</dbReference>
<evidence type="ECO:0000256" key="4">
    <source>
        <dbReference type="ARBA" id="ARBA00023242"/>
    </source>
</evidence>
<evidence type="ECO:0000256" key="1">
    <source>
        <dbReference type="ARBA" id="ARBA00004123"/>
    </source>
</evidence>
<dbReference type="Proteomes" id="UP001221142">
    <property type="component" value="Unassembled WGS sequence"/>
</dbReference>
<keyword evidence="4" id="KW-0539">Nucleus</keyword>
<proteinExistence type="predicted"/>
<sequence>MPSAAILISSIPSFVSREEHTTLASQTPASFADIPPVLRLKQEGVTVRFEPPLDGFSEQDSAEGTLFVIESVLVFMSTTGRGWQIEYPSITLHAMSRGEAGPSIYCQLDESVGSSNDDGDAEMRELSIIPMDATSLEPIFDALSHCATLHPDKADEDAMADDDDDADEAFVDMDDAFEPFTGEDGQELSQAGRVRSDFVNDNRYAPY</sequence>
<dbReference type="AlphaFoldDB" id="A0AAD7FWA6"/>
<evidence type="ECO:0000256" key="3">
    <source>
        <dbReference type="ARBA" id="ARBA00022490"/>
    </source>
</evidence>
<dbReference type="InterPro" id="IPR039924">
    <property type="entry name" value="ICln/Lot5/Saf5"/>
</dbReference>
<evidence type="ECO:0000313" key="5">
    <source>
        <dbReference type="EMBL" id="KAJ7646774.1"/>
    </source>
</evidence>
<accession>A0AAD7FWA6</accession>
<dbReference type="Pfam" id="PF03517">
    <property type="entry name" value="Voldacs"/>
    <property type="match status" value="1"/>
</dbReference>
<comment type="caution">
    <text evidence="5">The sequence shown here is derived from an EMBL/GenBank/DDBJ whole genome shotgun (WGS) entry which is preliminary data.</text>
</comment>
<evidence type="ECO:0000313" key="6">
    <source>
        <dbReference type="Proteomes" id="UP001221142"/>
    </source>
</evidence>
<dbReference type="PANTHER" id="PTHR21399">
    <property type="entry name" value="CHLORIDE CONDUCTANCE REGULATORY PROTEIN ICLN"/>
    <property type="match status" value="1"/>
</dbReference>
<keyword evidence="3" id="KW-0963">Cytoplasm</keyword>
<dbReference type="GO" id="GO:0000387">
    <property type="term" value="P:spliceosomal snRNP assembly"/>
    <property type="evidence" value="ECO:0007669"/>
    <property type="project" value="TreeGrafter"/>
</dbReference>
<dbReference type="Gene3D" id="2.30.29.30">
    <property type="entry name" value="Pleckstrin-homology domain (PH domain)/Phosphotyrosine-binding domain (PTB)"/>
    <property type="match status" value="1"/>
</dbReference>
<keyword evidence="6" id="KW-1185">Reference proteome</keyword>
<gene>
    <name evidence="5" type="ORF">FB45DRAFT_891379</name>
</gene>
<dbReference type="InterPro" id="IPR011993">
    <property type="entry name" value="PH-like_dom_sf"/>
</dbReference>
<reference evidence="5" key="1">
    <citation type="submission" date="2023-03" db="EMBL/GenBank/DDBJ databases">
        <title>Massive genome expansion in bonnet fungi (Mycena s.s.) driven by repeated elements and novel gene families across ecological guilds.</title>
        <authorList>
            <consortium name="Lawrence Berkeley National Laboratory"/>
            <person name="Harder C.B."/>
            <person name="Miyauchi S."/>
            <person name="Viragh M."/>
            <person name="Kuo A."/>
            <person name="Thoen E."/>
            <person name="Andreopoulos B."/>
            <person name="Lu D."/>
            <person name="Skrede I."/>
            <person name="Drula E."/>
            <person name="Henrissat B."/>
            <person name="Morin E."/>
            <person name="Kohler A."/>
            <person name="Barry K."/>
            <person name="LaButti K."/>
            <person name="Morin E."/>
            <person name="Salamov A."/>
            <person name="Lipzen A."/>
            <person name="Mereny Z."/>
            <person name="Hegedus B."/>
            <person name="Baldrian P."/>
            <person name="Stursova M."/>
            <person name="Weitz H."/>
            <person name="Taylor A."/>
            <person name="Grigoriev I.V."/>
            <person name="Nagy L.G."/>
            <person name="Martin F."/>
            <person name="Kauserud H."/>
        </authorList>
    </citation>
    <scope>NUCLEOTIDE SEQUENCE</scope>
    <source>
        <strain evidence="5">9284</strain>
    </source>
</reference>
<dbReference type="GO" id="GO:0005681">
    <property type="term" value="C:spliceosomal complex"/>
    <property type="evidence" value="ECO:0007669"/>
    <property type="project" value="TreeGrafter"/>
</dbReference>
<name>A0AAD7FWA6_9AGAR</name>
<protein>
    <submittedName>
        <fullName evidence="5">Regulator of volume decrease after cellular swelling-domain-containing protein</fullName>
    </submittedName>
</protein>
<dbReference type="EMBL" id="JARKIF010000002">
    <property type="protein sequence ID" value="KAJ7646774.1"/>
    <property type="molecule type" value="Genomic_DNA"/>
</dbReference>
<comment type="subcellular location">
    <subcellularLocation>
        <location evidence="2">Cytoplasm</location>
    </subcellularLocation>
    <subcellularLocation>
        <location evidence="1">Nucleus</location>
    </subcellularLocation>
</comment>
<evidence type="ECO:0000256" key="2">
    <source>
        <dbReference type="ARBA" id="ARBA00004496"/>
    </source>
</evidence>
<dbReference type="GO" id="GO:0005829">
    <property type="term" value="C:cytosol"/>
    <property type="evidence" value="ECO:0007669"/>
    <property type="project" value="TreeGrafter"/>
</dbReference>
<dbReference type="PANTHER" id="PTHR21399:SF0">
    <property type="entry name" value="METHYLOSOME SUBUNIT PICLN"/>
    <property type="match status" value="1"/>
</dbReference>
<organism evidence="5 6">
    <name type="scientific">Roridomyces roridus</name>
    <dbReference type="NCBI Taxonomy" id="1738132"/>
    <lineage>
        <taxon>Eukaryota</taxon>
        <taxon>Fungi</taxon>
        <taxon>Dikarya</taxon>
        <taxon>Basidiomycota</taxon>
        <taxon>Agaricomycotina</taxon>
        <taxon>Agaricomycetes</taxon>
        <taxon>Agaricomycetidae</taxon>
        <taxon>Agaricales</taxon>
        <taxon>Marasmiineae</taxon>
        <taxon>Mycenaceae</taxon>
        <taxon>Roridomyces</taxon>
    </lineage>
</organism>
<dbReference type="GO" id="GO:0034715">
    <property type="term" value="C:pICln-Sm protein complex"/>
    <property type="evidence" value="ECO:0007669"/>
    <property type="project" value="TreeGrafter"/>
</dbReference>